<comment type="caution">
    <text evidence="6">The sequence shown here is derived from an EMBL/GenBank/DDBJ whole genome shotgun (WGS) entry which is preliminary data.</text>
</comment>
<evidence type="ECO:0000256" key="3">
    <source>
        <dbReference type="ARBA" id="ARBA00022490"/>
    </source>
</evidence>
<keyword evidence="2" id="KW-0880">Kelch repeat</keyword>
<dbReference type="InterPro" id="IPR000210">
    <property type="entry name" value="BTB/POZ_dom"/>
</dbReference>
<dbReference type="Gene3D" id="2.120.10.80">
    <property type="entry name" value="Kelch-type beta propeller"/>
    <property type="match status" value="1"/>
</dbReference>
<reference evidence="6 7" key="1">
    <citation type="submission" date="2019-06" db="EMBL/GenBank/DDBJ databases">
        <title>Draft genomes of female and male turbot (Scophthalmus maximus).</title>
        <authorList>
            <person name="Xu H."/>
            <person name="Xu X.-W."/>
            <person name="Shao C."/>
            <person name="Chen S."/>
        </authorList>
    </citation>
    <scope>NUCLEOTIDE SEQUENCE [LARGE SCALE GENOMIC DNA]</scope>
    <source>
        <strain evidence="6">Ysfricsl-2016a</strain>
        <tissue evidence="6">Blood</tissue>
    </source>
</reference>
<dbReference type="SMART" id="SM00225">
    <property type="entry name" value="BTB"/>
    <property type="match status" value="1"/>
</dbReference>
<dbReference type="InterPro" id="IPR006652">
    <property type="entry name" value="Kelch_1"/>
</dbReference>
<dbReference type="Proteomes" id="UP000438429">
    <property type="component" value="Unassembled WGS sequence"/>
</dbReference>
<gene>
    <name evidence="6" type="ORF">F2P81_012990</name>
</gene>
<dbReference type="AlphaFoldDB" id="A0A6A4SYZ3"/>
<dbReference type="FunFam" id="1.25.40.420:FF:000001">
    <property type="entry name" value="Kelch-like family member 12"/>
    <property type="match status" value="1"/>
</dbReference>
<evidence type="ECO:0000313" key="6">
    <source>
        <dbReference type="EMBL" id="KAF0035232.1"/>
    </source>
</evidence>
<dbReference type="Gene3D" id="3.30.710.10">
    <property type="entry name" value="Potassium Channel Kv1.1, Chain A"/>
    <property type="match status" value="1"/>
</dbReference>
<dbReference type="InterPro" id="IPR011705">
    <property type="entry name" value="BACK"/>
</dbReference>
<feature type="domain" description="BTB" evidence="5">
    <location>
        <begin position="509"/>
        <end position="577"/>
    </location>
</feature>
<dbReference type="PANTHER" id="PTHR24412:SF433">
    <property type="entry name" value="KELCH REPEAT AND BTB DOMAIN-CONTAINING PROTEIN 8"/>
    <property type="match status" value="1"/>
</dbReference>
<dbReference type="SUPFAM" id="SSF54695">
    <property type="entry name" value="POZ domain"/>
    <property type="match status" value="1"/>
</dbReference>
<keyword evidence="4" id="KW-0677">Repeat</keyword>
<dbReference type="PANTHER" id="PTHR24412">
    <property type="entry name" value="KELCH PROTEIN"/>
    <property type="match status" value="1"/>
</dbReference>
<dbReference type="PROSITE" id="PS50097">
    <property type="entry name" value="BTB"/>
    <property type="match status" value="1"/>
</dbReference>
<dbReference type="InterPro" id="IPR015915">
    <property type="entry name" value="Kelch-typ_b-propeller"/>
</dbReference>
<name>A0A6A4SYZ3_SCOMX</name>
<dbReference type="EMBL" id="VEVO01000011">
    <property type="protein sequence ID" value="KAF0035232.1"/>
    <property type="molecule type" value="Genomic_DNA"/>
</dbReference>
<dbReference type="GO" id="GO:0005737">
    <property type="term" value="C:cytoplasm"/>
    <property type="evidence" value="ECO:0007669"/>
    <property type="project" value="UniProtKB-SubCell"/>
</dbReference>
<dbReference type="InterPro" id="IPR011333">
    <property type="entry name" value="SKP1/BTB/POZ_sf"/>
</dbReference>
<evidence type="ECO:0000256" key="2">
    <source>
        <dbReference type="ARBA" id="ARBA00022441"/>
    </source>
</evidence>
<comment type="subcellular location">
    <subcellularLocation>
        <location evidence="1">Cytoplasm</location>
    </subcellularLocation>
</comment>
<dbReference type="SMART" id="SM00612">
    <property type="entry name" value="Kelch"/>
    <property type="match status" value="4"/>
</dbReference>
<dbReference type="GO" id="GO:0048741">
    <property type="term" value="P:skeletal muscle fiber development"/>
    <property type="evidence" value="ECO:0007669"/>
    <property type="project" value="UniProtKB-ARBA"/>
</dbReference>
<evidence type="ECO:0000256" key="1">
    <source>
        <dbReference type="ARBA" id="ARBA00004496"/>
    </source>
</evidence>
<evidence type="ECO:0000313" key="7">
    <source>
        <dbReference type="Proteomes" id="UP000438429"/>
    </source>
</evidence>
<proteinExistence type="predicted"/>
<dbReference type="FunFam" id="3.30.710.10:FF:000006">
    <property type="entry name" value="Kelch repeat and BTB domain-containing 6"/>
    <property type="match status" value="1"/>
</dbReference>
<dbReference type="SMART" id="SM00875">
    <property type="entry name" value="BACK"/>
    <property type="match status" value="1"/>
</dbReference>
<protein>
    <recommendedName>
        <fullName evidence="5">BTB domain-containing protein</fullName>
    </recommendedName>
</protein>
<dbReference type="SUPFAM" id="SSF117281">
    <property type="entry name" value="Kelch motif"/>
    <property type="match status" value="1"/>
</dbReference>
<dbReference type="Pfam" id="PF07707">
    <property type="entry name" value="BACK"/>
    <property type="match status" value="1"/>
</dbReference>
<organism evidence="6 7">
    <name type="scientific">Scophthalmus maximus</name>
    <name type="common">Turbot</name>
    <name type="synonym">Psetta maxima</name>
    <dbReference type="NCBI Taxonomy" id="52904"/>
    <lineage>
        <taxon>Eukaryota</taxon>
        <taxon>Metazoa</taxon>
        <taxon>Chordata</taxon>
        <taxon>Craniata</taxon>
        <taxon>Vertebrata</taxon>
        <taxon>Euteleostomi</taxon>
        <taxon>Actinopterygii</taxon>
        <taxon>Neopterygii</taxon>
        <taxon>Teleostei</taxon>
        <taxon>Neoteleostei</taxon>
        <taxon>Acanthomorphata</taxon>
        <taxon>Carangaria</taxon>
        <taxon>Pleuronectiformes</taxon>
        <taxon>Pleuronectoidei</taxon>
        <taxon>Scophthalmidae</taxon>
        <taxon>Scophthalmus</taxon>
    </lineage>
</organism>
<dbReference type="FunFam" id="2.120.10.80:FF:000020">
    <property type="entry name" value="Kelch repeat and BTB domain-containing protein 8"/>
    <property type="match status" value="1"/>
</dbReference>
<dbReference type="Pfam" id="PF00651">
    <property type="entry name" value="BTB"/>
    <property type="match status" value="1"/>
</dbReference>
<sequence>MHNSGFEAPPRLLRYFRRCAFCTHKRQDIDNCSHPEYAQRCILIPFLRQRGHADQSFACTIQHRAATSDLPAEHRKVNSSPVEQDCLVHSLHRRALSGKKSDSCPKSNLCPDTCEEPPLRTRRGRLKRDHNRKFAVEIGRFSNHPTTLSCVSVAWFQSTCKALSPAPALFSRYLVYRSTEHSEALRVRSAAYRSEHVVARIKPTQMHRKRCNPRLALPNSPTNNSSTCLKYGRQGHGTLISPYPLYPSACPTLTPPRLPVFALALRRTSVTAPATAARSLPSPTPLKHAKGYPYAKRREVVLHRPQLGQTERERSCFCPRGVYKSCIGVYRVLYLSLTAQCANPDEAWTSAQLLVHKSGLQYVSSLRLCKQAPFYGKARETLSEHFHESVVQFANADVQRFRGFCDVLPSPFAMRHDCTLEVGNMKARRLAASTALKLACEAVSFVSSVTSHRSSFKKKCDVFRRRQVGKLSQVQNGTPPTTNYNGVDAVHACNLLQQLKALYDEAQLTDIVVEVDHGKTFSCHRNVLAAISPYFRSMFTSGLTESSQREVRIVGVESESMHLVLDYAYTSRVLLSESNVQALFTAASIFQIPALQDQCAQFMISRLDPQNCIGVYMFADAYGHQELRERSQDYIRKKFLCVSWEQEFLQMTKEQLVSILNNDDLNVEKEEHVYESIVRWLEHDLPGRQAHLAEVFSQCIRLPLLEEAFLSRIPAPFACALSLSKDPAEAKARLTGTNGCPQRLGMTASEMVICFDAAHKHSGKKQTVPCLDTATGRVFKLCKPPNDLREVGILVSSENDIYIAGGYRPSNSEVSIDHRAESDFWQYEHAGNRWLPRAPLLRARIGCRLVHCCGKLYALGGRVYEGDGRNALKSVEYYDARDNCWTAVSPMPVAMEFHSAVEYKDRIYVLQGEYFFCFDPRKDYWSHLAPMSVPRSQGLAALYKNCIYYIAGICRNHQRTFTVEVYDIEKNTWSRKRDLPFDQATSPYIKAMLLQGKLHLFVRATQVMVEEHVFRTSRKNSLYQYDDKADAWTKVYETPDRLWDLGRHFECVVAKLYPQCLQKVL</sequence>
<evidence type="ECO:0000259" key="5">
    <source>
        <dbReference type="PROSITE" id="PS50097"/>
    </source>
</evidence>
<accession>A0A6A4SYZ3</accession>
<dbReference type="Gene3D" id="1.25.40.420">
    <property type="match status" value="1"/>
</dbReference>
<keyword evidence="3" id="KW-0963">Cytoplasm</keyword>
<dbReference type="Pfam" id="PF01344">
    <property type="entry name" value="Kelch_1"/>
    <property type="match status" value="2"/>
</dbReference>
<evidence type="ECO:0000256" key="4">
    <source>
        <dbReference type="ARBA" id="ARBA00022737"/>
    </source>
</evidence>